<name>A0A6L3VIY0_9ACTN</name>
<dbReference type="PANTHER" id="PTHR33406:SF11">
    <property type="entry name" value="MEMBRANE PROTEIN SCO6666-RELATED"/>
    <property type="match status" value="1"/>
</dbReference>
<feature type="transmembrane region" description="Helical" evidence="8">
    <location>
        <begin position="267"/>
        <end position="287"/>
    </location>
</feature>
<evidence type="ECO:0000313" key="10">
    <source>
        <dbReference type="EMBL" id="KAB2370798.1"/>
    </source>
</evidence>
<proteinExistence type="inferred from homology"/>
<dbReference type="InterPro" id="IPR004869">
    <property type="entry name" value="MMPL_dom"/>
</dbReference>
<feature type="transmembrane region" description="Helical" evidence="8">
    <location>
        <begin position="365"/>
        <end position="389"/>
    </location>
</feature>
<evidence type="ECO:0000259" key="9">
    <source>
        <dbReference type="PROSITE" id="PS50156"/>
    </source>
</evidence>
<feature type="transmembrane region" description="Helical" evidence="8">
    <location>
        <begin position="728"/>
        <end position="754"/>
    </location>
</feature>
<accession>A0A6L3VIY0</accession>
<evidence type="ECO:0000256" key="7">
    <source>
        <dbReference type="SAM" id="MobiDB-lite"/>
    </source>
</evidence>
<dbReference type="AlphaFoldDB" id="A0A6L3VIY0"/>
<feature type="transmembrane region" description="Helical" evidence="8">
    <location>
        <begin position="239"/>
        <end position="260"/>
    </location>
</feature>
<evidence type="ECO:0000256" key="4">
    <source>
        <dbReference type="ARBA" id="ARBA00022692"/>
    </source>
</evidence>
<dbReference type="PROSITE" id="PS50156">
    <property type="entry name" value="SSD"/>
    <property type="match status" value="1"/>
</dbReference>
<dbReference type="Pfam" id="PF03176">
    <property type="entry name" value="MMPL"/>
    <property type="match status" value="2"/>
</dbReference>
<evidence type="ECO:0000256" key="3">
    <source>
        <dbReference type="ARBA" id="ARBA00022475"/>
    </source>
</evidence>
<comment type="subcellular location">
    <subcellularLocation>
        <location evidence="1">Cell membrane</location>
        <topology evidence="1">Multi-pass membrane protein</topology>
    </subcellularLocation>
</comment>
<reference evidence="10 11" key="1">
    <citation type="submission" date="2019-09" db="EMBL/GenBank/DDBJ databases">
        <title>Actinomadura physcomitrii sp. nov., a novel actinomycete isolated from moss [Physcomitrium sphaericum (Ludw) Fuernr].</title>
        <authorList>
            <person name="Liu C."/>
            <person name="Zhuang X."/>
        </authorList>
    </citation>
    <scope>NUCLEOTIDE SEQUENCE [LARGE SCALE GENOMIC DNA]</scope>
    <source>
        <strain evidence="10 11">CYP1-1B</strain>
    </source>
</reference>
<feature type="transmembrane region" description="Helical" evidence="8">
    <location>
        <begin position="617"/>
        <end position="637"/>
    </location>
</feature>
<feature type="transmembrane region" description="Helical" evidence="8">
    <location>
        <begin position="657"/>
        <end position="679"/>
    </location>
</feature>
<keyword evidence="4 8" id="KW-0812">Transmembrane</keyword>
<dbReference type="PANTHER" id="PTHR33406">
    <property type="entry name" value="MEMBRANE PROTEIN MJ1562-RELATED"/>
    <property type="match status" value="1"/>
</dbReference>
<keyword evidence="6 8" id="KW-0472">Membrane</keyword>
<dbReference type="EMBL" id="WBMR01000140">
    <property type="protein sequence ID" value="KAB2370798.1"/>
    <property type="molecule type" value="Genomic_DNA"/>
</dbReference>
<feature type="transmembrane region" description="Helical" evidence="8">
    <location>
        <begin position="424"/>
        <end position="442"/>
    </location>
</feature>
<dbReference type="InterPro" id="IPR050545">
    <property type="entry name" value="Mycobact_MmpL"/>
</dbReference>
<protein>
    <submittedName>
        <fullName evidence="10">MMPL family transporter</fullName>
    </submittedName>
</protein>
<evidence type="ECO:0000256" key="6">
    <source>
        <dbReference type="ARBA" id="ARBA00023136"/>
    </source>
</evidence>
<dbReference type="SUPFAM" id="SSF82866">
    <property type="entry name" value="Multidrug efflux transporter AcrB transmembrane domain"/>
    <property type="match status" value="2"/>
</dbReference>
<feature type="transmembrane region" description="Helical" evidence="8">
    <location>
        <begin position="293"/>
        <end position="313"/>
    </location>
</feature>
<feature type="domain" description="SSD" evidence="9">
    <location>
        <begin position="259"/>
        <end position="388"/>
    </location>
</feature>
<comment type="similarity">
    <text evidence="2">Belongs to the resistance-nodulation-cell division (RND) (TC 2.A.6) family. MmpL subfamily.</text>
</comment>
<feature type="transmembrane region" description="Helical" evidence="8">
    <location>
        <begin position="334"/>
        <end position="353"/>
    </location>
</feature>
<keyword evidence="5 8" id="KW-1133">Transmembrane helix</keyword>
<feature type="transmembrane region" description="Helical" evidence="8">
    <location>
        <begin position="691"/>
        <end position="716"/>
    </location>
</feature>
<sequence length="774" mass="79657">MRGSFWGGFPWPRGPEGPRASVAGGPRPRLCHRRQVGGPAAGRSNHTVLPVPTSLGDRVSSIAPGRRPAGLARLGSFCARHPRWVLAAWLVLLVAALGGRKAVGPVFSDQVSLPGTQSDTGAGLLAASDPAAGRPDGLVVFHVGAGTVSAHQQAVDQSLGDLRSLPHVVGVSTPLTSTDGRTVSATATFDEQLKKLGHGYTKHLDDATAPARDAGVGVGYGGDFTQIVRPPANDLASELAGIGAALVILLIAFASVGAAVTPLVTALVAVAVGTGVVGVVAGVITFATAAPTLATMLGLGVGIDYALFLTTRFRQDLIDGHPPVEAAGRTAGSSGHAIAVAALTVAVALLSLYASGLPFIGKLGLAATIAVLISAAAAMTLVPAALGLVGRHIDRLSVRVPVAETSSGHDAWHRYAAMIEHRPWTFLAAGLVLPVVCAVPVFSMRLGHVDAGADPSGSTTRHAYDWIAGAGGPGFGPGANGPFTVVADVRHATVPASQVGTDLSRALQGAHGVASATQPQPSPDGALLVSTVTPTTGPQTSATSDLFRTLTDRTLPDALRGTGAKAYLAGSTAAQLDFRDTVARRLPVIIGIVLVLAYLLLMTVFRSLVIPLKAVALNLLATAASWGALVAVFQWGWGDAVLGLPEGVPIESYVPMMMFAIVFGLSMDYEIFLLSRMAAGWRETHDNTRAVAGGLAVTGRVISSAALIMTVVFLSFTASPTVVVKMLALGLAFSVILDATVIRLVLVPSLMFLMGASNWWMPRRLDRVLPRLHA</sequence>
<feature type="region of interest" description="Disordered" evidence="7">
    <location>
        <begin position="1"/>
        <end position="28"/>
    </location>
</feature>
<dbReference type="GO" id="GO:0005886">
    <property type="term" value="C:plasma membrane"/>
    <property type="evidence" value="ECO:0007669"/>
    <property type="project" value="UniProtKB-SubCell"/>
</dbReference>
<evidence type="ECO:0000313" key="11">
    <source>
        <dbReference type="Proteomes" id="UP000483004"/>
    </source>
</evidence>
<evidence type="ECO:0000256" key="2">
    <source>
        <dbReference type="ARBA" id="ARBA00010157"/>
    </source>
</evidence>
<keyword evidence="3" id="KW-1003">Cell membrane</keyword>
<evidence type="ECO:0000256" key="5">
    <source>
        <dbReference type="ARBA" id="ARBA00022989"/>
    </source>
</evidence>
<organism evidence="10 11">
    <name type="scientific">Actinomadura montaniterrae</name>
    <dbReference type="NCBI Taxonomy" id="1803903"/>
    <lineage>
        <taxon>Bacteria</taxon>
        <taxon>Bacillati</taxon>
        <taxon>Actinomycetota</taxon>
        <taxon>Actinomycetes</taxon>
        <taxon>Streptosporangiales</taxon>
        <taxon>Thermomonosporaceae</taxon>
        <taxon>Actinomadura</taxon>
    </lineage>
</organism>
<dbReference type="OrthoDB" id="7051771at2"/>
<comment type="caution">
    <text evidence="10">The sequence shown here is derived from an EMBL/GenBank/DDBJ whole genome shotgun (WGS) entry which is preliminary data.</text>
</comment>
<evidence type="ECO:0000256" key="1">
    <source>
        <dbReference type="ARBA" id="ARBA00004651"/>
    </source>
</evidence>
<gene>
    <name evidence="10" type="ORF">F9B16_34270</name>
</gene>
<evidence type="ECO:0000256" key="8">
    <source>
        <dbReference type="SAM" id="Phobius"/>
    </source>
</evidence>
<dbReference type="Gene3D" id="1.20.1640.10">
    <property type="entry name" value="Multidrug efflux transporter AcrB transmembrane domain"/>
    <property type="match status" value="2"/>
</dbReference>
<dbReference type="InterPro" id="IPR000731">
    <property type="entry name" value="SSD"/>
</dbReference>
<feature type="transmembrane region" description="Helical" evidence="8">
    <location>
        <begin position="586"/>
        <end position="605"/>
    </location>
</feature>
<dbReference type="Proteomes" id="UP000483004">
    <property type="component" value="Unassembled WGS sequence"/>
</dbReference>
<keyword evidence="11" id="KW-1185">Reference proteome</keyword>